<dbReference type="Proteomes" id="UP001152747">
    <property type="component" value="Unassembled WGS sequence"/>
</dbReference>
<evidence type="ECO:0000313" key="3">
    <source>
        <dbReference type="Proteomes" id="UP001152747"/>
    </source>
</evidence>
<dbReference type="InterPro" id="IPR052860">
    <property type="entry name" value="NRL-GPCR1"/>
</dbReference>
<reference evidence="2" key="1">
    <citation type="submission" date="2022-11" db="EMBL/GenBank/DDBJ databases">
        <authorList>
            <person name="Kikuchi T."/>
        </authorList>
    </citation>
    <scope>NUCLEOTIDE SEQUENCE</scope>
    <source>
        <strain evidence="2">PS1010</strain>
    </source>
</reference>
<gene>
    <name evidence="2" type="ORF">CAMP_LOCUS13665</name>
</gene>
<accession>A0A9P1N4Q9</accession>
<feature type="transmembrane region" description="Helical" evidence="1">
    <location>
        <begin position="6"/>
        <end position="28"/>
    </location>
</feature>
<evidence type="ECO:0000256" key="1">
    <source>
        <dbReference type="SAM" id="Phobius"/>
    </source>
</evidence>
<evidence type="ECO:0000313" key="2">
    <source>
        <dbReference type="EMBL" id="CAI5451028.1"/>
    </source>
</evidence>
<keyword evidence="3" id="KW-1185">Reference proteome</keyword>
<sequence>MSWILVNFFEIFIVFFAILGNITFSYIIHCAKSLQYCCRCSLQLFSFSMFILTITHGYTVLCFLILNTNYEILYLKTDHVKYFRMIHEFGYCLQSLSLLMFSADRLVAGTLLQFYTSNSFKLLIVVLTIFSFIISAGFSYIVHIQHWTIIPTLFMDFLDFLGLFLICVAWKKSIKTYNSTIGSICLEQRYQLSEVYNWSKTLIPGVICASVAKIISIISIWALITAKKVYVENEAGCFLFFYNNSLNIYSIILPFIILFRHKALRTKIVRNPENFELTTLEGNPIDLKISSNQYFQTLGKFWND</sequence>
<dbReference type="OrthoDB" id="10445837at2759"/>
<dbReference type="PANTHER" id="PTHR47521:SF18">
    <property type="entry name" value="G PROTEIN-COUPLED RECEPTOR-RELATED"/>
    <property type="match status" value="1"/>
</dbReference>
<name>A0A9P1N4Q9_9PELO</name>
<comment type="caution">
    <text evidence="2">The sequence shown here is derived from an EMBL/GenBank/DDBJ whole genome shotgun (WGS) entry which is preliminary data.</text>
</comment>
<keyword evidence="1" id="KW-0472">Membrane</keyword>
<keyword evidence="1" id="KW-1133">Transmembrane helix</keyword>
<feature type="transmembrane region" description="Helical" evidence="1">
    <location>
        <begin position="40"/>
        <end position="66"/>
    </location>
</feature>
<feature type="transmembrane region" description="Helical" evidence="1">
    <location>
        <begin position="239"/>
        <end position="259"/>
    </location>
</feature>
<dbReference type="PANTHER" id="PTHR47521">
    <property type="entry name" value="SERPENTINE RECEPTOR, CLASS E (EPSILON)-RELATED"/>
    <property type="match status" value="1"/>
</dbReference>
<dbReference type="EMBL" id="CANHGI010000005">
    <property type="protein sequence ID" value="CAI5451028.1"/>
    <property type="molecule type" value="Genomic_DNA"/>
</dbReference>
<feature type="transmembrane region" description="Helical" evidence="1">
    <location>
        <begin position="148"/>
        <end position="170"/>
    </location>
</feature>
<feature type="transmembrane region" description="Helical" evidence="1">
    <location>
        <begin position="202"/>
        <end position="224"/>
    </location>
</feature>
<protein>
    <submittedName>
        <fullName evidence="2">Uncharacterized protein</fullName>
    </submittedName>
</protein>
<dbReference type="AlphaFoldDB" id="A0A9P1N4Q9"/>
<keyword evidence="1" id="KW-0812">Transmembrane</keyword>
<feature type="transmembrane region" description="Helical" evidence="1">
    <location>
        <begin position="120"/>
        <end position="142"/>
    </location>
</feature>
<organism evidence="2 3">
    <name type="scientific">Caenorhabditis angaria</name>
    <dbReference type="NCBI Taxonomy" id="860376"/>
    <lineage>
        <taxon>Eukaryota</taxon>
        <taxon>Metazoa</taxon>
        <taxon>Ecdysozoa</taxon>
        <taxon>Nematoda</taxon>
        <taxon>Chromadorea</taxon>
        <taxon>Rhabditida</taxon>
        <taxon>Rhabditina</taxon>
        <taxon>Rhabditomorpha</taxon>
        <taxon>Rhabditoidea</taxon>
        <taxon>Rhabditidae</taxon>
        <taxon>Peloderinae</taxon>
        <taxon>Caenorhabditis</taxon>
    </lineage>
</organism>
<proteinExistence type="predicted"/>